<proteinExistence type="predicted"/>
<reference evidence="2" key="1">
    <citation type="submission" date="2016-10" db="EMBL/GenBank/DDBJ databases">
        <authorList>
            <person name="Varghese N."/>
            <person name="Submissions S."/>
        </authorList>
    </citation>
    <scope>NUCLEOTIDE SEQUENCE [LARGE SCALE GENOMIC DNA]</scope>
    <source>
        <strain evidence="2">ATCC 700689</strain>
    </source>
</reference>
<keyword evidence="2" id="KW-1185">Reference proteome</keyword>
<dbReference type="AlphaFoldDB" id="A0A1G8MUS2"/>
<name>A0A1G8MUS2_9PSED</name>
<accession>A0A1G8MUS2</accession>
<organism evidence="1 2">
    <name type="scientific">Pseudomonas abietaniphila</name>
    <dbReference type="NCBI Taxonomy" id="89065"/>
    <lineage>
        <taxon>Bacteria</taxon>
        <taxon>Pseudomonadati</taxon>
        <taxon>Pseudomonadota</taxon>
        <taxon>Gammaproteobacteria</taxon>
        <taxon>Pseudomonadales</taxon>
        <taxon>Pseudomonadaceae</taxon>
        <taxon>Pseudomonas</taxon>
    </lineage>
</organism>
<dbReference type="EMBL" id="FNCO01000016">
    <property type="protein sequence ID" value="SDI71555.1"/>
    <property type="molecule type" value="Genomic_DNA"/>
</dbReference>
<evidence type="ECO:0000313" key="2">
    <source>
        <dbReference type="Proteomes" id="UP000182894"/>
    </source>
</evidence>
<evidence type="ECO:0000313" key="1">
    <source>
        <dbReference type="EMBL" id="SDI71555.1"/>
    </source>
</evidence>
<dbReference type="STRING" id="89065.SAMN05216605_11670"/>
<sequence length="54" mass="5719">MALSVLIFKSGAALVGVSLPANRGVSVDECITDVPQSRASALLHELINRDRAKQ</sequence>
<gene>
    <name evidence="1" type="ORF">SAMN05216605_11670</name>
</gene>
<protein>
    <submittedName>
        <fullName evidence="1">Uncharacterized protein</fullName>
    </submittedName>
</protein>
<dbReference type="Proteomes" id="UP000182894">
    <property type="component" value="Unassembled WGS sequence"/>
</dbReference>